<evidence type="ECO:0000256" key="4">
    <source>
        <dbReference type="ARBA" id="ARBA00071261"/>
    </source>
</evidence>
<organism evidence="6 7">
    <name type="scientific">Parahalioglobus pacificus</name>
    <dbReference type="NCBI Taxonomy" id="930806"/>
    <lineage>
        <taxon>Bacteria</taxon>
        <taxon>Pseudomonadati</taxon>
        <taxon>Pseudomonadota</taxon>
        <taxon>Gammaproteobacteria</taxon>
        <taxon>Cellvibrionales</taxon>
        <taxon>Halieaceae</taxon>
        <taxon>Parahalioglobus</taxon>
    </lineage>
</organism>
<gene>
    <name evidence="6" type="ORF">GCM10007053_20170</name>
</gene>
<dbReference type="InterPro" id="IPR000073">
    <property type="entry name" value="AB_hydrolase_1"/>
</dbReference>
<evidence type="ECO:0000256" key="3">
    <source>
        <dbReference type="ARBA" id="ARBA00013254"/>
    </source>
</evidence>
<evidence type="ECO:0000313" key="7">
    <source>
        <dbReference type="Proteomes" id="UP000644693"/>
    </source>
</evidence>
<dbReference type="InterPro" id="IPR051044">
    <property type="entry name" value="MAG_DAG_Lipase"/>
</dbReference>
<evidence type="ECO:0000259" key="5">
    <source>
        <dbReference type="Pfam" id="PF12146"/>
    </source>
</evidence>
<dbReference type="InterPro" id="IPR022742">
    <property type="entry name" value="Hydrolase_4"/>
</dbReference>
<evidence type="ECO:0000256" key="1">
    <source>
        <dbReference type="ARBA" id="ARBA00001613"/>
    </source>
</evidence>
<evidence type="ECO:0000256" key="2">
    <source>
        <dbReference type="ARBA" id="ARBA00008645"/>
    </source>
</evidence>
<comment type="similarity">
    <text evidence="2">Belongs to the AB hydrolase superfamily.</text>
</comment>
<sequence>MTNNTVQTGLSVVPAESRLHDQVYYRHWALESPVAVILLAHGLGEHSGRYQGFAEFMAARRIAVVAPDHVGHGESPGARVYCDSCDDFMTPLDTLRDLIDEWYPGQPCFLVGHSMGGLIGAYYLLKHQGEFAGAALSGAALQASDPPSPVMLWIARLLSRVWPTVGLLALDATQISRDAAVVRRYRDDPLVHNGKVSARLVTELFTMMDTVAAQREHITLPLLVMHGAADAMTAPEGSEVFHQAIASEDKSLRIYPELYHEIFNEPERETVLEELSSWILQRVPPSD</sequence>
<dbReference type="Pfam" id="PF12146">
    <property type="entry name" value="Hydrolase_4"/>
    <property type="match status" value="1"/>
</dbReference>
<dbReference type="InterPro" id="IPR029058">
    <property type="entry name" value="AB_hydrolase_fold"/>
</dbReference>
<comment type="caution">
    <text evidence="6">The sequence shown here is derived from an EMBL/GenBank/DDBJ whole genome shotgun (WGS) entry which is preliminary data.</text>
</comment>
<keyword evidence="6" id="KW-0378">Hydrolase</keyword>
<keyword evidence="7" id="KW-1185">Reference proteome</keyword>
<dbReference type="Proteomes" id="UP000644693">
    <property type="component" value="Unassembled WGS sequence"/>
</dbReference>
<dbReference type="FunFam" id="3.40.50.1820:FF:000117">
    <property type="entry name" value="Monoglyceride lipase, putative"/>
    <property type="match status" value="1"/>
</dbReference>
<dbReference type="EMBL" id="BMYM01000002">
    <property type="protein sequence ID" value="GHD34454.1"/>
    <property type="molecule type" value="Genomic_DNA"/>
</dbReference>
<dbReference type="PANTHER" id="PTHR11614">
    <property type="entry name" value="PHOSPHOLIPASE-RELATED"/>
    <property type="match status" value="1"/>
</dbReference>
<evidence type="ECO:0000313" key="6">
    <source>
        <dbReference type="EMBL" id="GHD34454.1"/>
    </source>
</evidence>
<accession>A0A919CKR8</accession>
<dbReference type="AlphaFoldDB" id="A0A919CKR8"/>
<dbReference type="GO" id="GO:0047372">
    <property type="term" value="F:monoacylglycerol lipase activity"/>
    <property type="evidence" value="ECO:0007669"/>
    <property type="project" value="UniProtKB-EC"/>
</dbReference>
<name>A0A919CKR8_9GAMM</name>
<dbReference type="SUPFAM" id="SSF53474">
    <property type="entry name" value="alpha/beta-Hydrolases"/>
    <property type="match status" value="1"/>
</dbReference>
<reference evidence="6" key="1">
    <citation type="journal article" date="2014" name="Int. J. Syst. Evol. Microbiol.">
        <title>Complete genome sequence of Corynebacterium casei LMG S-19264T (=DSM 44701T), isolated from a smear-ripened cheese.</title>
        <authorList>
            <consortium name="US DOE Joint Genome Institute (JGI-PGF)"/>
            <person name="Walter F."/>
            <person name="Albersmeier A."/>
            <person name="Kalinowski J."/>
            <person name="Ruckert C."/>
        </authorList>
    </citation>
    <scope>NUCLEOTIDE SEQUENCE</scope>
    <source>
        <strain evidence="6">KCTC 23430</strain>
    </source>
</reference>
<dbReference type="EC" id="3.1.1.23" evidence="3"/>
<feature type="domain" description="Serine aminopeptidase S33" evidence="5">
    <location>
        <begin position="32"/>
        <end position="267"/>
    </location>
</feature>
<protein>
    <recommendedName>
        <fullName evidence="4">Monoacylglycerol lipase</fullName>
        <ecNumber evidence="3">3.1.1.23</ecNumber>
    </recommendedName>
</protein>
<dbReference type="RefSeq" id="WP_189477679.1">
    <property type="nucleotide sequence ID" value="NZ_BMYM01000002.1"/>
</dbReference>
<comment type="catalytic activity">
    <reaction evidence="1">
        <text>Hydrolyzes glycerol monoesters of long-chain fatty acids.</text>
        <dbReference type="EC" id="3.1.1.23"/>
    </reaction>
</comment>
<proteinExistence type="inferred from homology"/>
<dbReference type="Gene3D" id="3.40.50.1820">
    <property type="entry name" value="alpha/beta hydrolase"/>
    <property type="match status" value="1"/>
</dbReference>
<reference evidence="6" key="2">
    <citation type="submission" date="2020-09" db="EMBL/GenBank/DDBJ databases">
        <authorList>
            <person name="Sun Q."/>
            <person name="Kim S."/>
        </authorList>
    </citation>
    <scope>NUCLEOTIDE SEQUENCE</scope>
    <source>
        <strain evidence="6">KCTC 23430</strain>
    </source>
</reference>
<dbReference type="PRINTS" id="PR00111">
    <property type="entry name" value="ABHYDROLASE"/>
</dbReference>